<dbReference type="RefSeq" id="WP_092589369.1">
    <property type="nucleotide sequence ID" value="NZ_FMWL01000002.1"/>
</dbReference>
<sequence>MKKNHIILLALILTSAIAVNFYYFFNRTVTLQFYAHPDKLGVMEDVIAVFENENPRIKINYVQLPDDTNDKYAIISSQLSLQNGSIDVLDADVTWPSIFVKSDWVANLDDYFNEDEIGGYLKGSIDSATVGGKLYGIPYRIDSGVLFYRKDLLMKYGYPVPKTYAELIDTASAIKAQAPELNGFSASWKNFEGLTCSFFEMLWSGGYEIDTSETPYRINAAGVAETLDLMQSMISRYKIVPEASLTYSSGDLRAAFIEGNLIFMRDWPTGWRKLSEAPALKDKIAVAPLPSTKPGHASYGALGGWMYMVSKDSKHKKEAVQWIKFLTTYENEKLLNLKYNYIPSRIELYSDEEVLERMPFLETMLDYFNQSRPRPKVANYDELSLLLQNQIHHTLKGEQTPEAAVMMLESLLPRLLY</sequence>
<reference evidence="4 5" key="1">
    <citation type="submission" date="2016-10" db="EMBL/GenBank/DDBJ databases">
        <authorList>
            <person name="de Groot N.N."/>
        </authorList>
    </citation>
    <scope>NUCLEOTIDE SEQUENCE [LARGE SCALE GENOMIC DNA]</scope>
    <source>
        <strain evidence="4 5">DSM 2784</strain>
    </source>
</reference>
<proteinExistence type="inferred from homology"/>
<keyword evidence="3" id="KW-0732">Signal</keyword>
<organism evidence="4 5">
    <name type="scientific">Acidaminobacter hydrogenoformans DSM 2784</name>
    <dbReference type="NCBI Taxonomy" id="1120920"/>
    <lineage>
        <taxon>Bacteria</taxon>
        <taxon>Bacillati</taxon>
        <taxon>Bacillota</taxon>
        <taxon>Clostridia</taxon>
        <taxon>Peptostreptococcales</taxon>
        <taxon>Acidaminobacteraceae</taxon>
        <taxon>Acidaminobacter</taxon>
    </lineage>
</organism>
<dbReference type="CDD" id="cd14750">
    <property type="entry name" value="PBP2_TMBP"/>
    <property type="match status" value="1"/>
</dbReference>
<evidence type="ECO:0000256" key="3">
    <source>
        <dbReference type="ARBA" id="ARBA00022729"/>
    </source>
</evidence>
<dbReference type="EMBL" id="FMWL01000002">
    <property type="protein sequence ID" value="SCZ77113.1"/>
    <property type="molecule type" value="Genomic_DNA"/>
</dbReference>
<accession>A0A1G5RSQ0</accession>
<dbReference type="Proteomes" id="UP000199208">
    <property type="component" value="Unassembled WGS sequence"/>
</dbReference>
<dbReference type="Gene3D" id="3.40.190.10">
    <property type="entry name" value="Periplasmic binding protein-like II"/>
    <property type="match status" value="2"/>
</dbReference>
<dbReference type="GO" id="GO:0055052">
    <property type="term" value="C:ATP-binding cassette (ABC) transporter complex, substrate-binding subunit-containing"/>
    <property type="evidence" value="ECO:0007669"/>
    <property type="project" value="TreeGrafter"/>
</dbReference>
<protein>
    <submittedName>
        <fullName evidence="4">Carbohydrate ABC transporter substrate-binding protein, CUT1 family</fullName>
    </submittedName>
</protein>
<keyword evidence="2" id="KW-0813">Transport</keyword>
<name>A0A1G5RSQ0_9FIRM</name>
<evidence type="ECO:0000256" key="1">
    <source>
        <dbReference type="ARBA" id="ARBA00008520"/>
    </source>
</evidence>
<dbReference type="InterPro" id="IPR006059">
    <property type="entry name" value="SBP"/>
</dbReference>
<gene>
    <name evidence="4" type="ORF">SAMN03080599_00569</name>
</gene>
<dbReference type="PANTHER" id="PTHR30061">
    <property type="entry name" value="MALTOSE-BINDING PERIPLASMIC PROTEIN"/>
    <property type="match status" value="1"/>
</dbReference>
<evidence type="ECO:0000256" key="2">
    <source>
        <dbReference type="ARBA" id="ARBA00022448"/>
    </source>
</evidence>
<dbReference type="GO" id="GO:0042956">
    <property type="term" value="P:maltodextrin transmembrane transport"/>
    <property type="evidence" value="ECO:0007669"/>
    <property type="project" value="TreeGrafter"/>
</dbReference>
<dbReference type="GO" id="GO:0015768">
    <property type="term" value="P:maltose transport"/>
    <property type="evidence" value="ECO:0007669"/>
    <property type="project" value="TreeGrafter"/>
</dbReference>
<comment type="similarity">
    <text evidence="1">Belongs to the bacterial solute-binding protein 1 family.</text>
</comment>
<dbReference type="PANTHER" id="PTHR30061:SF50">
    <property type="entry name" value="MALTOSE_MALTODEXTRIN-BINDING PERIPLASMIC PROTEIN"/>
    <property type="match status" value="1"/>
</dbReference>
<dbReference type="OrthoDB" id="9766758at2"/>
<dbReference type="GO" id="GO:1901982">
    <property type="term" value="F:maltose binding"/>
    <property type="evidence" value="ECO:0007669"/>
    <property type="project" value="TreeGrafter"/>
</dbReference>
<dbReference type="Pfam" id="PF01547">
    <property type="entry name" value="SBP_bac_1"/>
    <property type="match status" value="1"/>
</dbReference>
<dbReference type="SUPFAM" id="SSF53850">
    <property type="entry name" value="Periplasmic binding protein-like II"/>
    <property type="match status" value="1"/>
</dbReference>
<evidence type="ECO:0000313" key="5">
    <source>
        <dbReference type="Proteomes" id="UP000199208"/>
    </source>
</evidence>
<dbReference type="STRING" id="1120920.SAMN03080599_00569"/>
<evidence type="ECO:0000313" key="4">
    <source>
        <dbReference type="EMBL" id="SCZ77113.1"/>
    </source>
</evidence>
<keyword evidence="5" id="KW-1185">Reference proteome</keyword>
<dbReference type="AlphaFoldDB" id="A0A1G5RSQ0"/>